<dbReference type="RefSeq" id="XP_022344126.1">
    <property type="nucleotide sequence ID" value="XM_022488418.1"/>
</dbReference>
<dbReference type="PANTHER" id="PTHR15492:SF1">
    <property type="entry name" value="CYCLIN-D1-BINDING PROTEIN 1"/>
    <property type="match status" value="1"/>
</dbReference>
<evidence type="ECO:0000259" key="1">
    <source>
        <dbReference type="Pfam" id="PF13324"/>
    </source>
</evidence>
<evidence type="ECO:0000313" key="4">
    <source>
        <dbReference type="RefSeq" id="XP_022344127.1"/>
    </source>
</evidence>
<dbReference type="Gene3D" id="1.20.1410.10">
    <property type="entry name" value="I/LWEQ domain"/>
    <property type="match status" value="1"/>
</dbReference>
<name>A0A8B8EW26_CRAVI</name>
<dbReference type="InterPro" id="IPR049317">
    <property type="entry name" value="GCIP-like_N"/>
</dbReference>
<dbReference type="KEGG" id="cvn:111137122"/>
<dbReference type="Pfam" id="PF13324">
    <property type="entry name" value="GCIP_N"/>
    <property type="match status" value="1"/>
</dbReference>
<evidence type="ECO:0000313" key="2">
    <source>
        <dbReference type="Proteomes" id="UP000694844"/>
    </source>
</evidence>
<feature type="domain" description="Cyclin-D1-binding protein 1-like N-terminal" evidence="1">
    <location>
        <begin position="49"/>
        <end position="187"/>
    </location>
</feature>
<proteinExistence type="predicted"/>
<dbReference type="AlphaFoldDB" id="A0A8B8EW26"/>
<protein>
    <submittedName>
        <fullName evidence="3 4">Cyclin-D1-binding protein 1 homolog</fullName>
    </submittedName>
</protein>
<dbReference type="InterPro" id="IPR026907">
    <property type="entry name" value="GCIP-like"/>
</dbReference>
<accession>A0A8B8EW26</accession>
<keyword evidence="2" id="KW-1185">Reference proteome</keyword>
<dbReference type="GO" id="GO:0005634">
    <property type="term" value="C:nucleus"/>
    <property type="evidence" value="ECO:0007669"/>
    <property type="project" value="TreeGrafter"/>
</dbReference>
<gene>
    <name evidence="3 4" type="primary">LOC111137122</name>
</gene>
<dbReference type="PANTHER" id="PTHR15492">
    <property type="entry name" value="CYCLIN D1-BINDING PROTEIN 1"/>
    <property type="match status" value="1"/>
</dbReference>
<dbReference type="RefSeq" id="XP_022344127.1">
    <property type="nucleotide sequence ID" value="XM_022488419.1"/>
</dbReference>
<organism evidence="2 4">
    <name type="scientific">Crassostrea virginica</name>
    <name type="common">Eastern oyster</name>
    <dbReference type="NCBI Taxonomy" id="6565"/>
    <lineage>
        <taxon>Eukaryota</taxon>
        <taxon>Metazoa</taxon>
        <taxon>Spiralia</taxon>
        <taxon>Lophotrochozoa</taxon>
        <taxon>Mollusca</taxon>
        <taxon>Bivalvia</taxon>
        <taxon>Autobranchia</taxon>
        <taxon>Pteriomorphia</taxon>
        <taxon>Ostreida</taxon>
        <taxon>Ostreoidea</taxon>
        <taxon>Ostreidae</taxon>
        <taxon>Crassostrea</taxon>
    </lineage>
</organism>
<dbReference type="Proteomes" id="UP000694844">
    <property type="component" value="Chromosome 5"/>
</dbReference>
<reference evidence="3 4" key="1">
    <citation type="submission" date="2025-04" db="UniProtKB">
        <authorList>
            <consortium name="RefSeq"/>
        </authorList>
    </citation>
    <scope>IDENTIFICATION</scope>
    <source>
        <tissue evidence="3 4">Whole sample</tissue>
    </source>
</reference>
<dbReference type="GeneID" id="111137122"/>
<evidence type="ECO:0000313" key="3">
    <source>
        <dbReference type="RefSeq" id="XP_022344126.1"/>
    </source>
</evidence>
<dbReference type="Gene3D" id="1.20.1420.10">
    <property type="entry name" value="Talin, central domain"/>
    <property type="match status" value="1"/>
</dbReference>
<sequence length="195" mass="21717">MDVEETLPCGSSVRSFLQNIDLVRQQIRDEAASQREEKDFDVGKLWNKMEKTFKIMSHEATKISLAFCGNPPPSEKECVSLFGVAEQATLALVSEFYSLPASQGLRLIKSTKESVLSLLDSFRELISNIQEGCGGNQEQLKSTGTVWQDANVFSTMPKNNKEAVVNELKTFSQLIKDALDEIEEAIEGRTSLMDC</sequence>
<dbReference type="OrthoDB" id="41588at2759"/>